<dbReference type="EnsemblPlants" id="OMERI10G08780.1">
    <property type="protein sequence ID" value="OMERI10G08780.1"/>
    <property type="gene ID" value="OMERI10G08780"/>
</dbReference>
<name>A0A0E0EYG4_9ORYZ</name>
<feature type="coiled-coil region" evidence="1">
    <location>
        <begin position="694"/>
        <end position="721"/>
    </location>
</feature>
<evidence type="ECO:0000256" key="3">
    <source>
        <dbReference type="SAM" id="Phobius"/>
    </source>
</evidence>
<evidence type="ECO:0000259" key="4">
    <source>
        <dbReference type="Pfam" id="PF13968"/>
    </source>
</evidence>
<dbReference type="InterPro" id="IPR025315">
    <property type="entry name" value="DUF4220"/>
</dbReference>
<evidence type="ECO:0000256" key="1">
    <source>
        <dbReference type="SAM" id="Coils"/>
    </source>
</evidence>
<dbReference type="AlphaFoldDB" id="A0A0E0EYG4"/>
<feature type="transmembrane region" description="Helical" evidence="3">
    <location>
        <begin position="356"/>
        <end position="379"/>
    </location>
</feature>
<evidence type="ECO:0000256" key="2">
    <source>
        <dbReference type="SAM" id="MobiDB-lite"/>
    </source>
</evidence>
<dbReference type="HOGENOM" id="CLU_008762_2_0_1"/>
<dbReference type="PANTHER" id="PTHR31325">
    <property type="entry name" value="OS01G0798800 PROTEIN-RELATED"/>
    <property type="match status" value="1"/>
</dbReference>
<keyword evidence="3" id="KW-0472">Membrane</keyword>
<dbReference type="STRING" id="40149.A0A0E0EYG4"/>
<dbReference type="InterPro" id="IPR007658">
    <property type="entry name" value="DUF594"/>
</dbReference>
<keyword evidence="3" id="KW-0812">Transmembrane</keyword>
<evidence type="ECO:0000313" key="5">
    <source>
        <dbReference type="EnsemblPlants" id="OMERI10G08780.1"/>
    </source>
</evidence>
<feature type="compositionally biased region" description="Polar residues" evidence="2">
    <location>
        <begin position="925"/>
        <end position="939"/>
    </location>
</feature>
<keyword evidence="3" id="KW-1133">Transmembrane helix</keyword>
<feature type="region of interest" description="Disordered" evidence="2">
    <location>
        <begin position="757"/>
        <end position="808"/>
    </location>
</feature>
<dbReference type="Pfam" id="PF04578">
    <property type="entry name" value="DUF594"/>
    <property type="match status" value="1"/>
</dbReference>
<sequence>MEKPSEIVQWFFLFLQTESAMLMRIEFLVVVIAVLYQLMSFLDQWRRRSRSSTMKYVLLILDAIADSTFLYTIGLMQNAPFKKDLFPVWALVLSNLRFSGCFISAYGIPDQENRRISEMSNVMALLGVAFLNSTRNSQFRHPIWALCVMQLVRSFYLIYAYNIAVGSPLHGKSSMYVVMSSQVPDHHRRPDESSEVNLNRMEGYKYPVCGDQNQKLKVKAPRYDFDLNIIDDDETTEPTRHTRRQRLFFGYFCRGKQWYKRAPTTLDRIWKPDGAVSNMACEKDVKLIKDMCLSFSLYRLLRCKFDDLSVDSDIAEKTKRLLWKIMEDDDRKRTFRIIESELAFLNDYFYTRYPVLFFRGFPVMGSLHPVLTIAFTFWLGRDIHKVYRPRVGEVAHVVHGVNVDLIITWVFMGVVVVKELWKMLIYLLSDWTKVMVLCEYVAENMMWVPKLIRDKLVGLVCSPRFKIVPRWHRKIDQYDFLRAYVYSPWKRDIFFYMSLGIFPRGKKGVKLGKSVDLPVEVNHAILNSLRSLRFSKDSLEVNNDHVLPSVAKFLSRINQSATDRIGRQLLLKEMINKTLRKQPTRSHTILVWHIATSLCEIDLAQHYNTRLTESEVLHSLKLARSCFSTQQPYMIKVQRLERALRANYTVANSISRYCTYLLASVPELLPDSNFVPELILKSTVREASKILDGCDNLQSIYRRLMREAEELQDTNDGDDDDQTEDDGCKWSELPGVSCLLTCIKGIYRCFFPEKNGRGDGGQPSTNGNGEIGSRSGENGDAHTAISVDQEERNDESGGGGGGEGADAARHEKIITMGARLGRLLIDATKHDDVARWELLAGVWADLLVHMAPSWNTEAHRKCLATGGEFITHIWAILCHCGVDKSDLWELKEGAGEDEGQAEQTAAATTAADQTLATGEAATVSGVAQQGEASTSSARP</sequence>
<organism evidence="5">
    <name type="scientific">Oryza meridionalis</name>
    <dbReference type="NCBI Taxonomy" id="40149"/>
    <lineage>
        <taxon>Eukaryota</taxon>
        <taxon>Viridiplantae</taxon>
        <taxon>Streptophyta</taxon>
        <taxon>Embryophyta</taxon>
        <taxon>Tracheophyta</taxon>
        <taxon>Spermatophyta</taxon>
        <taxon>Magnoliopsida</taxon>
        <taxon>Liliopsida</taxon>
        <taxon>Poales</taxon>
        <taxon>Poaceae</taxon>
        <taxon>BOP clade</taxon>
        <taxon>Oryzoideae</taxon>
        <taxon>Oryzeae</taxon>
        <taxon>Oryzinae</taxon>
        <taxon>Oryza</taxon>
    </lineage>
</organism>
<dbReference type="eggNOG" id="ENOG502QSWW">
    <property type="taxonomic scope" value="Eukaryota"/>
</dbReference>
<keyword evidence="1" id="KW-0175">Coiled coil</keyword>
<feature type="transmembrane region" description="Helical" evidence="3">
    <location>
        <begin position="20"/>
        <end position="42"/>
    </location>
</feature>
<dbReference type="Proteomes" id="UP000008021">
    <property type="component" value="Chromosome 10"/>
</dbReference>
<evidence type="ECO:0000313" key="6">
    <source>
        <dbReference type="Proteomes" id="UP000008021"/>
    </source>
</evidence>
<keyword evidence="6" id="KW-1185">Reference proteome</keyword>
<dbReference type="Gramene" id="OMERI10G08780.1">
    <property type="protein sequence ID" value="OMERI10G08780.1"/>
    <property type="gene ID" value="OMERI10G08780"/>
</dbReference>
<accession>A0A0E0EYG4</accession>
<feature type="domain" description="DUF4220" evidence="4">
    <location>
        <begin position="63"/>
        <end position="482"/>
    </location>
</feature>
<feature type="transmembrane region" description="Helical" evidence="3">
    <location>
        <begin position="399"/>
        <end position="417"/>
    </location>
</feature>
<feature type="transmembrane region" description="Helical" evidence="3">
    <location>
        <begin position="86"/>
        <end position="108"/>
    </location>
</feature>
<reference evidence="5" key="2">
    <citation type="submission" date="2018-05" db="EMBL/GenBank/DDBJ databases">
        <title>OmerRS3 (Oryza meridionalis Reference Sequence Version 3).</title>
        <authorList>
            <person name="Zhang J."/>
            <person name="Kudrna D."/>
            <person name="Lee S."/>
            <person name="Talag J."/>
            <person name="Welchert J."/>
            <person name="Wing R.A."/>
        </authorList>
    </citation>
    <scope>NUCLEOTIDE SEQUENCE [LARGE SCALE GENOMIC DNA]</scope>
    <source>
        <strain evidence="5">cv. OR44</strain>
    </source>
</reference>
<feature type="region of interest" description="Disordered" evidence="2">
    <location>
        <begin position="917"/>
        <end position="939"/>
    </location>
</feature>
<reference evidence="5" key="1">
    <citation type="submission" date="2015-04" db="UniProtKB">
        <authorList>
            <consortium name="EnsemblPlants"/>
        </authorList>
    </citation>
    <scope>IDENTIFICATION</scope>
</reference>
<feature type="transmembrane region" description="Helical" evidence="3">
    <location>
        <begin position="54"/>
        <end position="74"/>
    </location>
</feature>
<feature type="transmembrane region" description="Helical" evidence="3">
    <location>
        <begin position="143"/>
        <end position="165"/>
    </location>
</feature>
<protein>
    <recommendedName>
        <fullName evidence="4">DUF4220 domain-containing protein</fullName>
    </recommendedName>
</protein>
<dbReference type="Pfam" id="PF13968">
    <property type="entry name" value="DUF4220"/>
    <property type="match status" value="1"/>
</dbReference>
<proteinExistence type="predicted"/>